<proteinExistence type="predicted"/>
<evidence type="ECO:0000313" key="1">
    <source>
        <dbReference type="EMBL" id="CAG8515689.1"/>
    </source>
</evidence>
<keyword evidence="2" id="KW-1185">Reference proteome</keyword>
<evidence type="ECO:0000313" key="2">
    <source>
        <dbReference type="Proteomes" id="UP000789920"/>
    </source>
</evidence>
<gene>
    <name evidence="1" type="ORF">RPERSI_LOCUS2463</name>
</gene>
<reference evidence="1" key="1">
    <citation type="submission" date="2021-06" db="EMBL/GenBank/DDBJ databases">
        <authorList>
            <person name="Kallberg Y."/>
            <person name="Tangrot J."/>
            <person name="Rosling A."/>
        </authorList>
    </citation>
    <scope>NUCLEOTIDE SEQUENCE</scope>
    <source>
        <strain evidence="1">MA461A</strain>
    </source>
</reference>
<dbReference type="Proteomes" id="UP000789920">
    <property type="component" value="Unassembled WGS sequence"/>
</dbReference>
<accession>A0ACA9L7Z9</accession>
<dbReference type="EMBL" id="CAJVQC010002680">
    <property type="protein sequence ID" value="CAG8515689.1"/>
    <property type="molecule type" value="Genomic_DNA"/>
</dbReference>
<comment type="caution">
    <text evidence="1">The sequence shown here is derived from an EMBL/GenBank/DDBJ whole genome shotgun (WGS) entry which is preliminary data.</text>
</comment>
<feature type="non-terminal residue" evidence="1">
    <location>
        <position position="338"/>
    </location>
</feature>
<organism evidence="1 2">
    <name type="scientific">Racocetra persica</name>
    <dbReference type="NCBI Taxonomy" id="160502"/>
    <lineage>
        <taxon>Eukaryota</taxon>
        <taxon>Fungi</taxon>
        <taxon>Fungi incertae sedis</taxon>
        <taxon>Mucoromycota</taxon>
        <taxon>Glomeromycotina</taxon>
        <taxon>Glomeromycetes</taxon>
        <taxon>Diversisporales</taxon>
        <taxon>Gigasporaceae</taxon>
        <taxon>Racocetra</taxon>
    </lineage>
</organism>
<protein>
    <submittedName>
        <fullName evidence="1">19278_t:CDS:1</fullName>
    </submittedName>
</protein>
<name>A0ACA9L7Z9_9GLOM</name>
<sequence length="338" mass="39602">MNPGKDPGHCDPSLSDHERIHLINRLEKFKTRWMSSHRNTSIDEKRQCNICQSWTYSILYCEFCLQDYLKVDFGNWTSGSDEIDIIIRKSQMCVSSPERIFRWLPYDDFEKITLKTKGGYASIYSAIWKNGLVKWDPEKLTLESVGPRYVVLKKLENSSQMDGRWLEKIISYSCNDEYADVLVECYGITQEPGTLDYILVLNHLECNLYQFLTEHNYSLTWKQKFDIVVNGLRPNVSGEIPYEYVKLMKQCWDTIPENRPDALEINREITKLVKKFYENPYIETYKNIESLLAETSIISTCSQENVDLKTYSHSSQLYCFKDLPQPKNTTDDKSTKLT</sequence>